<name>A0A2K9VCY5_9CAUD</name>
<dbReference type="RefSeq" id="YP_009798401.1">
    <property type="nucleotide sequence ID" value="NC_047926.1"/>
</dbReference>
<dbReference type="KEGG" id="vg:54988863"/>
<reference evidence="1" key="1">
    <citation type="submission" date="2018-01" db="EMBL/GenBank/DDBJ databases">
        <title>Lactobacillus phages that infect wine-derived L. plantarum strains.</title>
        <authorList>
            <person name="Kyrkou I."/>
            <person name="Hestbjerg Hansen L."/>
        </authorList>
    </citation>
    <scope>NUCLEOTIDE SEQUENCE [LARGE SCALE GENOMIC DNA]</scope>
</reference>
<sequence>MANKLNDNVIEVTKNGNTYYAESERISITLEAEDERIFQVTQVSIKDYLYPSDVSKSIKHAVRLATKLQNTD</sequence>
<proteinExistence type="predicted"/>
<dbReference type="GeneID" id="54988863"/>
<organism evidence="1 2">
    <name type="scientific">Lactobacillus phage Semele</name>
    <dbReference type="NCBI Taxonomy" id="2079433"/>
    <lineage>
        <taxon>Viruses</taxon>
        <taxon>Duplodnaviria</taxon>
        <taxon>Heunggongvirae</taxon>
        <taxon>Uroviricota</taxon>
        <taxon>Caudoviricetes</taxon>
        <taxon>Herelleviridae</taxon>
        <taxon>Harbinvirus</taxon>
        <taxon>Harbinvirus semele</taxon>
    </lineage>
</organism>
<dbReference type="Proteomes" id="UP000240377">
    <property type="component" value="Segment"/>
</dbReference>
<dbReference type="EMBL" id="MG765279">
    <property type="protein sequence ID" value="AUV60082.1"/>
    <property type="molecule type" value="Genomic_DNA"/>
</dbReference>
<accession>A0A2K9VCY5</accession>
<evidence type="ECO:0000313" key="1">
    <source>
        <dbReference type="EMBL" id="AUV60082.1"/>
    </source>
</evidence>
<protein>
    <submittedName>
        <fullName evidence="1">Uncharacterized protein</fullName>
    </submittedName>
</protein>
<evidence type="ECO:0000313" key="2">
    <source>
        <dbReference type="Proteomes" id="UP000240377"/>
    </source>
</evidence>
<keyword evidence="2" id="KW-1185">Reference proteome</keyword>